<sequence length="621" mass="72608">MNLSCACNHLLKINLQCAFGILIQIEHHKGRKARLTLRIFSTILTDSLAKYNYKKSYTKLEEKEISTLPAISHVTKRPTLASAFPKYQIKHSQARLESFQSYILCLYICLADRDVNNGQDVIWEEKWIINMRELKMVGWMMKNKTNAFKTSNLEHPHWVRFPQLGIKLDILSLMCNYMINYSHNESSSVFDVFRRASFIDYCELSFLVRKKWRIIFGGKNEVLRVHDVMLCSCAMNYSIFYMHLISSQHILLAAEVWPEKNPFKVTCMHARINFGAQNFTILCSNLKYHTKINRKQNLNLMISSHLRCEISPQLFKSYVFVLIKLPVLWEICFLDYLPEHVLIINEHTLRDMWERTTPQYFFETKKKENEFKVLWFLIITRHLNAAKIYLNNDFFMMFGLILSLNFFFFLSYRQARPSPFSFLSTSLSSFTYSSILSSTRFLSIKTLCKRRAVSFFTAVIHELAYFCQACQPELGPVCSVWKTTNPAPVTSDQQARARQDALNQTQKKGSAVCSHPPSPFFDYVVCINTRKRKRWINIVNQGMYITKNELGQVTEEGGEPGMLLIEAFARMVGKDRDWLSKSEWKTTARMEPLPRRTNFLKGTYKHSLIETHKRKLFSTGS</sequence>
<dbReference type="AlphaFoldDB" id="A0A0L6VE43"/>
<dbReference type="EMBL" id="LAVV01006630">
    <property type="protein sequence ID" value="KNZ59028.1"/>
    <property type="molecule type" value="Genomic_DNA"/>
</dbReference>
<accession>A0A0L6VE43</accession>
<keyword evidence="3" id="KW-1185">Reference proteome</keyword>
<organism evidence="2 3">
    <name type="scientific">Puccinia sorghi</name>
    <dbReference type="NCBI Taxonomy" id="27349"/>
    <lineage>
        <taxon>Eukaryota</taxon>
        <taxon>Fungi</taxon>
        <taxon>Dikarya</taxon>
        <taxon>Basidiomycota</taxon>
        <taxon>Pucciniomycotina</taxon>
        <taxon>Pucciniomycetes</taxon>
        <taxon>Pucciniales</taxon>
        <taxon>Pucciniaceae</taxon>
        <taxon>Puccinia</taxon>
    </lineage>
</organism>
<keyword evidence="1" id="KW-0812">Transmembrane</keyword>
<keyword evidence="1" id="KW-1133">Transmembrane helix</keyword>
<proteinExistence type="predicted"/>
<evidence type="ECO:0000256" key="1">
    <source>
        <dbReference type="SAM" id="Phobius"/>
    </source>
</evidence>
<reference evidence="2 3" key="1">
    <citation type="submission" date="2015-08" db="EMBL/GenBank/DDBJ databases">
        <title>Next Generation Sequencing and Analysis of the Genome of Puccinia sorghi L Schw, the Causal Agent of Maize Common Rust.</title>
        <authorList>
            <person name="Rochi L."/>
            <person name="Burguener G."/>
            <person name="Darino M."/>
            <person name="Turjanski A."/>
            <person name="Kreff E."/>
            <person name="Dieguez M.J."/>
            <person name="Sacco F."/>
        </authorList>
    </citation>
    <scope>NUCLEOTIDE SEQUENCE [LARGE SCALE GENOMIC DNA]</scope>
    <source>
        <strain evidence="2 3">RO10H11247</strain>
    </source>
</reference>
<keyword evidence="1" id="KW-0472">Membrane</keyword>
<evidence type="ECO:0000313" key="2">
    <source>
        <dbReference type="EMBL" id="KNZ59028.1"/>
    </source>
</evidence>
<comment type="caution">
    <text evidence="2">The sequence shown here is derived from an EMBL/GenBank/DDBJ whole genome shotgun (WGS) entry which is preliminary data.</text>
</comment>
<evidence type="ECO:0000313" key="3">
    <source>
        <dbReference type="Proteomes" id="UP000037035"/>
    </source>
</evidence>
<dbReference type="Proteomes" id="UP000037035">
    <property type="component" value="Unassembled WGS sequence"/>
</dbReference>
<protein>
    <submittedName>
        <fullName evidence="2">Uncharacterized protein</fullName>
    </submittedName>
</protein>
<feature type="transmembrane region" description="Helical" evidence="1">
    <location>
        <begin position="394"/>
        <end position="412"/>
    </location>
</feature>
<name>A0A0L6VE43_9BASI</name>
<dbReference type="VEuPathDB" id="FungiDB:VP01_1813g1"/>
<gene>
    <name evidence="2" type="ORF">VP01_1813g1</name>
</gene>